<dbReference type="Gene3D" id="3.40.50.300">
    <property type="entry name" value="P-loop containing nucleotide triphosphate hydrolases"/>
    <property type="match status" value="1"/>
</dbReference>
<name>A0A543K6G4_9MICO</name>
<comment type="caution">
    <text evidence="1">The sequence shown here is derived from an EMBL/GenBank/DDBJ whole genome shotgun (WGS) entry which is preliminary data.</text>
</comment>
<dbReference type="GO" id="GO:0016301">
    <property type="term" value="F:kinase activity"/>
    <property type="evidence" value="ECO:0007669"/>
    <property type="project" value="UniProtKB-KW"/>
</dbReference>
<evidence type="ECO:0000313" key="2">
    <source>
        <dbReference type="Proteomes" id="UP000315133"/>
    </source>
</evidence>
<proteinExistence type="predicted"/>
<dbReference type="AlphaFoldDB" id="A0A543K6G4"/>
<protein>
    <submittedName>
        <fullName evidence="1">Shikimate kinase</fullName>
    </submittedName>
</protein>
<evidence type="ECO:0000313" key="1">
    <source>
        <dbReference type="EMBL" id="TQM90676.1"/>
    </source>
</evidence>
<dbReference type="SUPFAM" id="SSF52540">
    <property type="entry name" value="P-loop containing nucleoside triphosphate hydrolases"/>
    <property type="match status" value="1"/>
</dbReference>
<dbReference type="Proteomes" id="UP000315133">
    <property type="component" value="Unassembled WGS sequence"/>
</dbReference>
<gene>
    <name evidence="1" type="ORF">FB476_3058</name>
</gene>
<sequence length="160" mass="17875">MTKVLLTGMSGTGKSTVLEALRERGWRTVDTDVDGLVDEYPDRTELRLPEIEAILRQPRNDRPLVVAATGEGQETLYPFVDAVVLLTAPWPVMQERLMTRPGNDFGKDPGELERVRMDTEDFEPLLRRGADLVLDTGELALEEVVDRIDGLATVTDGVRR</sequence>
<keyword evidence="1" id="KW-0418">Kinase</keyword>
<accession>A0A543K6G4</accession>
<keyword evidence="1" id="KW-0808">Transferase</keyword>
<organism evidence="1 2">
    <name type="scientific">Ornithinimicrobium humiphilum</name>
    <dbReference type="NCBI Taxonomy" id="125288"/>
    <lineage>
        <taxon>Bacteria</taxon>
        <taxon>Bacillati</taxon>
        <taxon>Actinomycetota</taxon>
        <taxon>Actinomycetes</taxon>
        <taxon>Micrococcales</taxon>
        <taxon>Ornithinimicrobiaceae</taxon>
        <taxon>Ornithinimicrobium</taxon>
    </lineage>
</organism>
<reference evidence="1 2" key="1">
    <citation type="submission" date="2019-06" db="EMBL/GenBank/DDBJ databases">
        <title>Sequencing the genomes of 1000 actinobacteria strains.</title>
        <authorList>
            <person name="Klenk H.-P."/>
        </authorList>
    </citation>
    <scope>NUCLEOTIDE SEQUENCE [LARGE SCALE GENOMIC DNA]</scope>
    <source>
        <strain evidence="1 2">DSM 12362</strain>
    </source>
</reference>
<dbReference type="InterPro" id="IPR027417">
    <property type="entry name" value="P-loop_NTPase"/>
</dbReference>
<dbReference type="Pfam" id="PF13238">
    <property type="entry name" value="AAA_18"/>
    <property type="match status" value="1"/>
</dbReference>
<keyword evidence="2" id="KW-1185">Reference proteome</keyword>
<dbReference type="EMBL" id="VFPU01000003">
    <property type="protein sequence ID" value="TQM90676.1"/>
    <property type="molecule type" value="Genomic_DNA"/>
</dbReference>
<dbReference type="RefSeq" id="WP_202877055.1">
    <property type="nucleotide sequence ID" value="NZ_BAAAIL010000005.1"/>
</dbReference>